<evidence type="ECO:0000313" key="2">
    <source>
        <dbReference type="EMBL" id="KAK2118693.1"/>
    </source>
</evidence>
<gene>
    <name evidence="2" type="ORF">P7K49_000079</name>
</gene>
<accession>A0ABQ9WAN2</accession>
<dbReference type="Proteomes" id="UP001266305">
    <property type="component" value="Unassembled WGS sequence"/>
</dbReference>
<reference evidence="2 3" key="1">
    <citation type="submission" date="2023-05" db="EMBL/GenBank/DDBJ databases">
        <title>B98-5 Cell Line De Novo Hybrid Assembly: An Optical Mapping Approach.</title>
        <authorList>
            <person name="Kananen K."/>
            <person name="Auerbach J.A."/>
            <person name="Kautto E."/>
            <person name="Blachly J.S."/>
        </authorList>
    </citation>
    <scope>NUCLEOTIDE SEQUENCE [LARGE SCALE GENOMIC DNA]</scope>
    <source>
        <strain evidence="2">B95-8</strain>
        <tissue evidence="2">Cell line</tissue>
    </source>
</reference>
<feature type="region of interest" description="Disordered" evidence="1">
    <location>
        <begin position="62"/>
        <end position="140"/>
    </location>
</feature>
<evidence type="ECO:0008006" key="4">
    <source>
        <dbReference type="Google" id="ProtNLM"/>
    </source>
</evidence>
<evidence type="ECO:0000256" key="1">
    <source>
        <dbReference type="SAM" id="MobiDB-lite"/>
    </source>
</evidence>
<protein>
    <recommendedName>
        <fullName evidence="4">DH domain-containing protein</fullName>
    </recommendedName>
</protein>
<name>A0ABQ9WAN2_SAGOE</name>
<dbReference type="EMBL" id="JASSZA010000001">
    <property type="protein sequence ID" value="KAK2118693.1"/>
    <property type="molecule type" value="Genomic_DNA"/>
</dbReference>
<evidence type="ECO:0000313" key="3">
    <source>
        <dbReference type="Proteomes" id="UP001266305"/>
    </source>
</evidence>
<proteinExistence type="predicted"/>
<feature type="compositionally biased region" description="Basic and acidic residues" evidence="1">
    <location>
        <begin position="131"/>
        <end position="140"/>
    </location>
</feature>
<keyword evidence="3" id="KW-1185">Reference proteome</keyword>
<organism evidence="2 3">
    <name type="scientific">Saguinus oedipus</name>
    <name type="common">Cotton-top tamarin</name>
    <name type="synonym">Oedipomidas oedipus</name>
    <dbReference type="NCBI Taxonomy" id="9490"/>
    <lineage>
        <taxon>Eukaryota</taxon>
        <taxon>Metazoa</taxon>
        <taxon>Chordata</taxon>
        <taxon>Craniata</taxon>
        <taxon>Vertebrata</taxon>
        <taxon>Euteleostomi</taxon>
        <taxon>Mammalia</taxon>
        <taxon>Eutheria</taxon>
        <taxon>Euarchontoglires</taxon>
        <taxon>Primates</taxon>
        <taxon>Haplorrhini</taxon>
        <taxon>Platyrrhini</taxon>
        <taxon>Cebidae</taxon>
        <taxon>Callitrichinae</taxon>
        <taxon>Saguinus</taxon>
    </lineage>
</organism>
<comment type="caution">
    <text evidence="2">The sequence shown here is derived from an EMBL/GenBank/DDBJ whole genome shotgun (WGS) entry which is preliminary data.</text>
</comment>
<sequence>MSELLDTERAYVEELLCVLEVRLDSGRGGLTTMQTHLQQLLGLPLALLLGARCCPPNACERAPTAAWSQLPQDGDPLGAHSSLVTADQDRDPWGPTAAWSQLPQDGDPIGDPQQPGHSCPRQGPPWGPRAAQDREPLRAH</sequence>